<name>A0A7J6QWC0_PEROL</name>
<evidence type="ECO:0000313" key="2">
    <source>
        <dbReference type="Proteomes" id="UP000574390"/>
    </source>
</evidence>
<protein>
    <submittedName>
        <fullName evidence="1">Uncharacterized protein</fullName>
    </submittedName>
</protein>
<organism evidence="1 2">
    <name type="scientific">Perkinsus olseni</name>
    <name type="common">Perkinsus atlanticus</name>
    <dbReference type="NCBI Taxonomy" id="32597"/>
    <lineage>
        <taxon>Eukaryota</taxon>
        <taxon>Sar</taxon>
        <taxon>Alveolata</taxon>
        <taxon>Perkinsozoa</taxon>
        <taxon>Perkinsea</taxon>
        <taxon>Perkinsida</taxon>
        <taxon>Perkinsidae</taxon>
        <taxon>Perkinsus</taxon>
    </lineage>
</organism>
<evidence type="ECO:0000313" key="1">
    <source>
        <dbReference type="EMBL" id="KAF4711630.1"/>
    </source>
</evidence>
<sequence length="270" mass="30313">MLFPAHVEALRVEMVERVWKESTVVGPLPELMCDIMAYIPKPVLTLDCPMGEIITKNKPGYIFIHDSIAYGVFNQDRLISLKQMYTPAQRIPLVKSSEKWKFPRSMAVAGASILLGMKWGHGRDETTRSIEVLRVNLNESNVRLVGLHPVSASPLMLDVIYSEDGTCHSVRLEVEMLAAPVVVEERCRRRMPMSQNAGHFGGGVLMVRSSPSISIFDSRLRLISSSLRLPGDPTCSRTQMDRHGGIYFSIERLVEGSRRYGVLSAFPYLH</sequence>
<dbReference type="Proteomes" id="UP000574390">
    <property type="component" value="Unassembled WGS sequence"/>
</dbReference>
<comment type="caution">
    <text evidence="1">The sequence shown here is derived from an EMBL/GenBank/DDBJ whole genome shotgun (WGS) entry which is preliminary data.</text>
</comment>
<accession>A0A7J6QWC0</accession>
<proteinExistence type="predicted"/>
<reference evidence="1 2" key="1">
    <citation type="submission" date="2020-04" db="EMBL/GenBank/DDBJ databases">
        <title>Perkinsus olseni comparative genomics.</title>
        <authorList>
            <person name="Bogema D.R."/>
        </authorList>
    </citation>
    <scope>NUCLEOTIDE SEQUENCE [LARGE SCALE GENOMIC DNA]</scope>
    <source>
        <strain evidence="1">ATCC PRA-205</strain>
    </source>
</reference>
<dbReference type="EMBL" id="JABANM010027238">
    <property type="protein sequence ID" value="KAF4711630.1"/>
    <property type="molecule type" value="Genomic_DNA"/>
</dbReference>
<dbReference type="AlphaFoldDB" id="A0A7J6QWC0"/>
<gene>
    <name evidence="1" type="ORF">FOZ62_018346</name>
</gene>